<dbReference type="SMART" id="SM00353">
    <property type="entry name" value="HLH"/>
    <property type="match status" value="1"/>
</dbReference>
<keyword evidence="4" id="KW-0539">Nucleus</keyword>
<feature type="domain" description="BHLH" evidence="6">
    <location>
        <begin position="63"/>
        <end position="113"/>
    </location>
</feature>
<keyword evidence="3" id="KW-0804">Transcription</keyword>
<evidence type="ECO:0000256" key="2">
    <source>
        <dbReference type="ARBA" id="ARBA00023015"/>
    </source>
</evidence>
<feature type="compositionally biased region" description="Basic and acidic residues" evidence="5">
    <location>
        <begin position="48"/>
        <end position="60"/>
    </location>
</feature>
<dbReference type="GO" id="GO:0005634">
    <property type="term" value="C:nucleus"/>
    <property type="evidence" value="ECO:0007669"/>
    <property type="project" value="UniProtKB-SubCell"/>
</dbReference>
<dbReference type="InterPro" id="IPR045239">
    <property type="entry name" value="bHLH95_bHLH"/>
</dbReference>
<dbReference type="PANTHER" id="PTHR46772:SF8">
    <property type="entry name" value="TRANSCRIPTION FACTOR BHLH95"/>
    <property type="match status" value="1"/>
</dbReference>
<keyword evidence="8" id="KW-1185">Reference proteome</keyword>
<sequence>MDDGGAAQAWTLSHSGRSEEKPGDLTRLACSGGSKSMPPPSAAGTKRSPAEKERSESGVVVESDHEVHVWTERERRKKMRTMFATLHSLLPQLSAKADKSTIVGEAVTYIKSLEQTLHTLQKQKMDMLQRFSYGSSSVLSSQRLNPSPTDQTAAFLAADHHAAGGSGGGGGLLASLFGSLSSSSSPAATNTHYSDVIPRHPPASFQTWTSPNVILNVCDGDAQISICCPKKPPGDRGGGGLLTGICFVLEKYKIEVVSAQVSSDRHRSMCMIQARSGLYGQDLLNETTAYAAVEEIYKQAAGEILLWVTSRH</sequence>
<feature type="region of interest" description="Disordered" evidence="5">
    <location>
        <begin position="1"/>
        <end position="60"/>
    </location>
</feature>
<evidence type="ECO:0000256" key="3">
    <source>
        <dbReference type="ARBA" id="ARBA00023163"/>
    </source>
</evidence>
<dbReference type="SUPFAM" id="SSF47459">
    <property type="entry name" value="HLH, helix-loop-helix DNA-binding domain"/>
    <property type="match status" value="1"/>
</dbReference>
<organism evidence="7 8">
    <name type="scientific">Cuscuta epithymum</name>
    <dbReference type="NCBI Taxonomy" id="186058"/>
    <lineage>
        <taxon>Eukaryota</taxon>
        <taxon>Viridiplantae</taxon>
        <taxon>Streptophyta</taxon>
        <taxon>Embryophyta</taxon>
        <taxon>Tracheophyta</taxon>
        <taxon>Spermatophyta</taxon>
        <taxon>Magnoliopsida</taxon>
        <taxon>eudicotyledons</taxon>
        <taxon>Gunneridae</taxon>
        <taxon>Pentapetalae</taxon>
        <taxon>asterids</taxon>
        <taxon>lamiids</taxon>
        <taxon>Solanales</taxon>
        <taxon>Convolvulaceae</taxon>
        <taxon>Cuscuteae</taxon>
        <taxon>Cuscuta</taxon>
        <taxon>Cuscuta subgen. Cuscuta</taxon>
    </lineage>
</organism>
<dbReference type="GO" id="GO:0009960">
    <property type="term" value="P:endosperm development"/>
    <property type="evidence" value="ECO:0007669"/>
    <property type="project" value="InterPro"/>
</dbReference>
<dbReference type="Pfam" id="PF00010">
    <property type="entry name" value="HLH"/>
    <property type="match status" value="1"/>
</dbReference>
<dbReference type="PROSITE" id="PS50888">
    <property type="entry name" value="BHLH"/>
    <property type="match status" value="1"/>
</dbReference>
<evidence type="ECO:0000313" key="7">
    <source>
        <dbReference type="EMBL" id="CAH9125791.1"/>
    </source>
</evidence>
<evidence type="ECO:0000256" key="4">
    <source>
        <dbReference type="ARBA" id="ARBA00023242"/>
    </source>
</evidence>
<evidence type="ECO:0000259" key="6">
    <source>
        <dbReference type="PROSITE" id="PS50888"/>
    </source>
</evidence>
<dbReference type="GO" id="GO:0003700">
    <property type="term" value="F:DNA-binding transcription factor activity"/>
    <property type="evidence" value="ECO:0007669"/>
    <property type="project" value="InterPro"/>
</dbReference>
<comment type="subcellular location">
    <subcellularLocation>
        <location evidence="1">Nucleus</location>
    </subcellularLocation>
</comment>
<dbReference type="Proteomes" id="UP001152523">
    <property type="component" value="Unassembled WGS sequence"/>
</dbReference>
<dbReference type="EMBL" id="CAMAPF010000938">
    <property type="protein sequence ID" value="CAH9125791.1"/>
    <property type="molecule type" value="Genomic_DNA"/>
</dbReference>
<dbReference type="Gene3D" id="4.10.280.10">
    <property type="entry name" value="Helix-loop-helix DNA-binding domain"/>
    <property type="match status" value="1"/>
</dbReference>
<dbReference type="InterPro" id="IPR044278">
    <property type="entry name" value="BHLH95-like"/>
</dbReference>
<evidence type="ECO:0000256" key="1">
    <source>
        <dbReference type="ARBA" id="ARBA00004123"/>
    </source>
</evidence>
<proteinExistence type="predicted"/>
<gene>
    <name evidence="7" type="ORF">CEPIT_LOCUS27032</name>
</gene>
<accession>A0AAV0ERJ8</accession>
<dbReference type="InterPro" id="IPR011598">
    <property type="entry name" value="bHLH_dom"/>
</dbReference>
<dbReference type="InterPro" id="IPR036638">
    <property type="entry name" value="HLH_DNA-bd_sf"/>
</dbReference>
<dbReference type="AlphaFoldDB" id="A0AAV0ERJ8"/>
<keyword evidence="2" id="KW-0805">Transcription regulation</keyword>
<reference evidence="7" key="1">
    <citation type="submission" date="2022-07" db="EMBL/GenBank/DDBJ databases">
        <authorList>
            <person name="Macas J."/>
            <person name="Novak P."/>
            <person name="Neumann P."/>
        </authorList>
    </citation>
    <scope>NUCLEOTIDE SEQUENCE</scope>
</reference>
<dbReference type="CDD" id="cd11393">
    <property type="entry name" value="bHLH_AtbHLH_like"/>
    <property type="match status" value="1"/>
</dbReference>
<name>A0AAV0ERJ8_9ASTE</name>
<evidence type="ECO:0000313" key="8">
    <source>
        <dbReference type="Proteomes" id="UP001152523"/>
    </source>
</evidence>
<comment type="caution">
    <text evidence="7">The sequence shown here is derived from an EMBL/GenBank/DDBJ whole genome shotgun (WGS) entry which is preliminary data.</text>
</comment>
<dbReference type="GO" id="GO:0046983">
    <property type="term" value="F:protein dimerization activity"/>
    <property type="evidence" value="ECO:0007669"/>
    <property type="project" value="InterPro"/>
</dbReference>
<dbReference type="PANTHER" id="PTHR46772">
    <property type="entry name" value="BHLH DOMAIN-CONTAINING PROTEIN"/>
    <property type="match status" value="1"/>
</dbReference>
<protein>
    <recommendedName>
        <fullName evidence="6">BHLH domain-containing protein</fullName>
    </recommendedName>
</protein>
<evidence type="ECO:0000256" key="5">
    <source>
        <dbReference type="SAM" id="MobiDB-lite"/>
    </source>
</evidence>